<reference evidence="2 3" key="1">
    <citation type="submission" date="2023-07" db="EMBL/GenBank/DDBJ databases">
        <title>Sequencing the genomes of 1000 actinobacteria strains.</title>
        <authorList>
            <person name="Klenk H.-P."/>
        </authorList>
    </citation>
    <scope>NUCLEOTIDE SEQUENCE [LARGE SCALE GENOMIC DNA]</scope>
    <source>
        <strain evidence="2 3">DSM 45554</strain>
    </source>
</reference>
<evidence type="ECO:0000313" key="3">
    <source>
        <dbReference type="Proteomes" id="UP001183585"/>
    </source>
</evidence>
<feature type="domain" description="Ricin B lectin" evidence="1">
    <location>
        <begin position="41"/>
        <end position="179"/>
    </location>
</feature>
<dbReference type="InterPro" id="IPR036514">
    <property type="entry name" value="SGNH_hydro_sf"/>
</dbReference>
<sequence length="494" mass="53351">MHSSSSWWGNRLRWIAAALGAILVATVLPGLAPTASAAVIPGTWYAISNQHSGLVVGIEGRSTANGARAQLLNRTDATNEQFRFVDAGGGYFRIEARHSGQVLDVHAKSTANGADIVQWPSNGGTNQQWQVNEQADGSYEIVNRNSGKALDNWEGATTAGSRVSQYTRSGSAVQRWRLIPIGAAQAGDGSVTDSNLQYYGRWATDGFWRTMGWAGGYVEAAFTGSTIGVRLRNTIDVYYSVDGAPEQWRRNVSGDVTLASGLSTGTHTVRIGFRERAGSYTGDPAFGGFVLASGGATTSIARPANFIEFVGDSITVGQPNGDRPFTAYPYLVGESLGAGHTQVAQGGACLVSTSDGCYGMMDWFRRSSAWVSRDDWNFSTYQATAVVINLGTNDVGHGVSTVDFNRNYVVMLERVRQAYPNAHIFAMGVFRNRYVTETRNAVQTRVTAGDTRVHFVDTTGWVDPATDTHDNVHPTDAGHRKIANRLIPIIDQYI</sequence>
<dbReference type="InterPro" id="IPR037461">
    <property type="entry name" value="CtCE2-like_dom"/>
</dbReference>
<dbReference type="PROSITE" id="PS50231">
    <property type="entry name" value="RICIN_B_LECTIN"/>
    <property type="match status" value="1"/>
</dbReference>
<dbReference type="SUPFAM" id="SSF50370">
    <property type="entry name" value="Ricin B-like lectins"/>
    <property type="match status" value="1"/>
</dbReference>
<name>A0ABU2CLB0_9MICO</name>
<gene>
    <name evidence="2" type="ORF">J2S48_001634</name>
</gene>
<evidence type="ECO:0000259" key="1">
    <source>
        <dbReference type="SMART" id="SM00458"/>
    </source>
</evidence>
<dbReference type="EMBL" id="JAVDYE010000001">
    <property type="protein sequence ID" value="MDR7382119.1"/>
    <property type="molecule type" value="Genomic_DNA"/>
</dbReference>
<dbReference type="Proteomes" id="UP001183585">
    <property type="component" value="Unassembled WGS sequence"/>
</dbReference>
<accession>A0ABU2CLB0</accession>
<dbReference type="SMART" id="SM00458">
    <property type="entry name" value="RICIN"/>
    <property type="match status" value="1"/>
</dbReference>
<dbReference type="Pfam" id="PF13472">
    <property type="entry name" value="Lipase_GDSL_2"/>
    <property type="match status" value="1"/>
</dbReference>
<dbReference type="PANTHER" id="PTHR37834">
    <property type="entry name" value="GDSL-LIKE LIPASE/ACYLHYDROLASE DOMAIN PROTEIN (AFU_ORTHOLOGUE AFUA_2G00620)"/>
    <property type="match status" value="1"/>
</dbReference>
<dbReference type="InterPro" id="IPR052762">
    <property type="entry name" value="PCW_deacetylase/CE"/>
</dbReference>
<dbReference type="Gene3D" id="2.80.10.50">
    <property type="match status" value="1"/>
</dbReference>
<dbReference type="Gene3D" id="3.40.50.1110">
    <property type="entry name" value="SGNH hydrolase"/>
    <property type="match status" value="1"/>
</dbReference>
<dbReference type="InterPro" id="IPR035992">
    <property type="entry name" value="Ricin_B-like_lectins"/>
</dbReference>
<dbReference type="PANTHER" id="PTHR37834:SF2">
    <property type="entry name" value="ESTERASE, SGNH HYDROLASE-TYPE"/>
    <property type="match status" value="1"/>
</dbReference>
<dbReference type="InterPro" id="IPR013830">
    <property type="entry name" value="SGNH_hydro"/>
</dbReference>
<protein>
    <submittedName>
        <fullName evidence="2">Lysophospholipase L1-like esterase</fullName>
    </submittedName>
</protein>
<comment type="caution">
    <text evidence="2">The sequence shown here is derived from an EMBL/GenBank/DDBJ whole genome shotgun (WGS) entry which is preliminary data.</text>
</comment>
<dbReference type="Pfam" id="PF17996">
    <property type="entry name" value="CE2_N"/>
    <property type="match status" value="1"/>
</dbReference>
<dbReference type="SUPFAM" id="SSF52266">
    <property type="entry name" value="SGNH hydrolase"/>
    <property type="match status" value="1"/>
</dbReference>
<dbReference type="CDD" id="cd00161">
    <property type="entry name" value="beta-trefoil_Ricin-like"/>
    <property type="match status" value="1"/>
</dbReference>
<dbReference type="Gene3D" id="2.60.120.260">
    <property type="entry name" value="Galactose-binding domain-like"/>
    <property type="match status" value="1"/>
</dbReference>
<evidence type="ECO:0000313" key="2">
    <source>
        <dbReference type="EMBL" id="MDR7382119.1"/>
    </source>
</evidence>
<dbReference type="CDD" id="cd01831">
    <property type="entry name" value="Endoglucanase_E_like"/>
    <property type="match status" value="1"/>
</dbReference>
<dbReference type="Pfam" id="PF14200">
    <property type="entry name" value="RicinB_lectin_2"/>
    <property type="match status" value="2"/>
</dbReference>
<dbReference type="RefSeq" id="WP_274996473.1">
    <property type="nucleotide sequence ID" value="NZ_JAJQQP010000012.1"/>
</dbReference>
<dbReference type="InterPro" id="IPR040794">
    <property type="entry name" value="CE2_N"/>
</dbReference>
<proteinExistence type="predicted"/>
<organism evidence="2 3">
    <name type="scientific">Promicromonospora iranensis</name>
    <dbReference type="NCBI Taxonomy" id="1105144"/>
    <lineage>
        <taxon>Bacteria</taxon>
        <taxon>Bacillati</taxon>
        <taxon>Actinomycetota</taxon>
        <taxon>Actinomycetes</taxon>
        <taxon>Micrococcales</taxon>
        <taxon>Promicromonosporaceae</taxon>
        <taxon>Promicromonospora</taxon>
    </lineage>
</organism>
<dbReference type="InterPro" id="IPR000772">
    <property type="entry name" value="Ricin_B_lectin"/>
</dbReference>
<keyword evidence="3" id="KW-1185">Reference proteome</keyword>